<comment type="caution">
    <text evidence="1">The sequence shown here is derived from an EMBL/GenBank/DDBJ whole genome shotgun (WGS) entry which is preliminary data.</text>
</comment>
<gene>
    <name evidence="1" type="ORF">RsS93_00440</name>
</gene>
<evidence type="ECO:0000313" key="2">
    <source>
        <dbReference type="Proteomes" id="UP000390335"/>
    </source>
</evidence>
<organism evidence="1 2">
    <name type="scientific">Rhizobium dioscoreae</name>
    <dbReference type="NCBI Taxonomy" id="2653122"/>
    <lineage>
        <taxon>Bacteria</taxon>
        <taxon>Pseudomonadati</taxon>
        <taxon>Pseudomonadota</taxon>
        <taxon>Alphaproteobacteria</taxon>
        <taxon>Hyphomicrobiales</taxon>
        <taxon>Rhizobiaceae</taxon>
        <taxon>Rhizobium/Agrobacterium group</taxon>
        <taxon>Rhizobium</taxon>
    </lineage>
</organism>
<proteinExistence type="predicted"/>
<protein>
    <recommendedName>
        <fullName evidence="3">Alpha/beta hydrolase</fullName>
    </recommendedName>
</protein>
<dbReference type="EMBL" id="BLAJ01000001">
    <property type="protein sequence ID" value="GES47430.1"/>
    <property type="molecule type" value="Genomic_DNA"/>
</dbReference>
<dbReference type="SUPFAM" id="SSF53474">
    <property type="entry name" value="alpha/beta-Hydrolases"/>
    <property type="match status" value="1"/>
</dbReference>
<reference evidence="1 2" key="1">
    <citation type="journal article" date="2020" name="Genome Biol. Evol.">
        <title>Rhizobium dioscoreae sp. nov., a plant growth-promoting bacterium isolated from yam (Dioscorea species).</title>
        <authorList>
            <person name="Ouyabe M."/>
            <person name="Tanaka N."/>
            <person name="Shiwa Y."/>
            <person name="Fujita N."/>
            <person name="Kikuno H."/>
            <person name="Babil P."/>
            <person name="Shiwachi H."/>
        </authorList>
    </citation>
    <scope>NUCLEOTIDE SEQUENCE [LARGE SCALE GENOMIC DNA]</scope>
    <source>
        <strain evidence="1 2">S-93</strain>
    </source>
</reference>
<accession>A0ABQ0YVY5</accession>
<keyword evidence="2" id="KW-1185">Reference proteome</keyword>
<dbReference type="InterPro" id="IPR029058">
    <property type="entry name" value="AB_hydrolase_fold"/>
</dbReference>
<dbReference type="Proteomes" id="UP000390335">
    <property type="component" value="Unassembled WGS sequence"/>
</dbReference>
<sequence length="257" mass="29252">MLSVVRQNRSNNLIVYFNSYGAENRPRKQPGRPFGTKFQNYRKIIRYDAHAIWFVEEKGSWYLEHQDRILGILMRYIVEHDIAAIKMIGSSAGGYAAIRMGLLLDQRLKHSGSDATILSFAINPQTGFRPELFARIERTTLESRWQGARLGQDPIVLAKDYIDAYAPMQIDLVELARNYQPRNVGIVLMYDNLNPIETTFCGDLAGIDFILHFPVPLGLNHFDGATKILLNELWPVFDQALPFPKLDNADGELRALA</sequence>
<evidence type="ECO:0000313" key="1">
    <source>
        <dbReference type="EMBL" id="GES47430.1"/>
    </source>
</evidence>
<evidence type="ECO:0008006" key="3">
    <source>
        <dbReference type="Google" id="ProtNLM"/>
    </source>
</evidence>
<name>A0ABQ0YVY5_9HYPH</name>